<evidence type="ECO:0000256" key="1">
    <source>
        <dbReference type="ARBA" id="ARBA00008069"/>
    </source>
</evidence>
<proteinExistence type="inferred from homology"/>
<keyword evidence="2 7" id="KW-0436">Ligase</keyword>
<dbReference type="InterPro" id="IPR004412">
    <property type="entry name" value="GatA"/>
</dbReference>
<reference evidence="9 10" key="1">
    <citation type="journal article" date="2016" name="Nat. Commun.">
        <title>Thousands of microbial genomes shed light on interconnected biogeochemical processes in an aquifer system.</title>
        <authorList>
            <person name="Anantharaman K."/>
            <person name="Brown C.T."/>
            <person name="Hug L.A."/>
            <person name="Sharon I."/>
            <person name="Castelle C.J."/>
            <person name="Probst A.J."/>
            <person name="Thomas B.C."/>
            <person name="Singh A."/>
            <person name="Wilkins M.J."/>
            <person name="Karaoz U."/>
            <person name="Brodie E.L."/>
            <person name="Williams K.H."/>
            <person name="Hubbard S.S."/>
            <person name="Banfield J.F."/>
        </authorList>
    </citation>
    <scope>NUCLEOTIDE SEQUENCE [LARGE SCALE GENOMIC DNA]</scope>
</reference>
<evidence type="ECO:0000313" key="9">
    <source>
        <dbReference type="EMBL" id="OGC63702.1"/>
    </source>
</evidence>
<dbReference type="GO" id="GO:0050567">
    <property type="term" value="F:glutaminyl-tRNA synthase (glutamine-hydrolyzing) activity"/>
    <property type="evidence" value="ECO:0007669"/>
    <property type="project" value="UniProtKB-UniRule"/>
</dbReference>
<feature type="active site" description="Charge relay system" evidence="7">
    <location>
        <position position="155"/>
    </location>
</feature>
<evidence type="ECO:0000256" key="7">
    <source>
        <dbReference type="HAMAP-Rule" id="MF_00120"/>
    </source>
</evidence>
<dbReference type="InterPro" id="IPR023631">
    <property type="entry name" value="Amidase_dom"/>
</dbReference>
<dbReference type="HAMAP" id="MF_00120">
    <property type="entry name" value="GatA"/>
    <property type="match status" value="1"/>
</dbReference>
<feature type="domain" description="Amidase" evidence="8">
    <location>
        <begin position="26"/>
        <end position="453"/>
    </location>
</feature>
<evidence type="ECO:0000256" key="2">
    <source>
        <dbReference type="ARBA" id="ARBA00022598"/>
    </source>
</evidence>
<dbReference type="PANTHER" id="PTHR11895:SF151">
    <property type="entry name" value="GLUTAMYL-TRNA(GLN) AMIDOTRANSFERASE SUBUNIT A"/>
    <property type="match status" value="1"/>
</dbReference>
<keyword evidence="4 7" id="KW-0067">ATP-binding</keyword>
<name>A0A1F4W2R1_UNCKA</name>
<evidence type="ECO:0000313" key="10">
    <source>
        <dbReference type="Proteomes" id="UP000176614"/>
    </source>
</evidence>
<comment type="function">
    <text evidence="7">Allows the formation of correctly charged Gln-tRNA(Gln) through the transamidation of misacylated Glu-tRNA(Gln) in organisms which lack glutaminyl-tRNA synthetase. The reaction takes place in the presence of glutamine and ATP through an activated gamma-phospho-Glu-tRNA(Gln).</text>
</comment>
<dbReference type="InterPro" id="IPR036928">
    <property type="entry name" value="AS_sf"/>
</dbReference>
<dbReference type="Pfam" id="PF01425">
    <property type="entry name" value="Amidase"/>
    <property type="match status" value="1"/>
</dbReference>
<dbReference type="GO" id="GO:0005524">
    <property type="term" value="F:ATP binding"/>
    <property type="evidence" value="ECO:0007669"/>
    <property type="project" value="UniProtKB-KW"/>
</dbReference>
<dbReference type="EC" id="6.3.5.7" evidence="7"/>
<evidence type="ECO:0000256" key="6">
    <source>
        <dbReference type="ARBA" id="ARBA00047407"/>
    </source>
</evidence>
<dbReference type="EMBL" id="MEVT01000004">
    <property type="protein sequence ID" value="OGC63702.1"/>
    <property type="molecule type" value="Genomic_DNA"/>
</dbReference>
<sequence>MASLNKLTISQAREGLKNRDFTSVALVEACLTQISSYDKKIKAFITLCADKALELAKKADLEISQASYKKPLLGIPYVCKDNFSTRGIQTTAGSNILKGYIPPFESTVTRKLENAGAILLGKTNMDAFAHGSSTETSDFFKTTNPWDYSRVPGGSSGGSAAAVSADMCIFGIGSETAGSVRGPAAWCGITGLKPTYGRVSRYGVVAMASSTDSPGPLTKTVEDAAIVLGVIAGGDPFDATSSPLAVEDYVAKMESFSLKGLKVGRPASYFDIGMEAGYKKTVEDSLAVFTELGAEVVDIDLMNPKYSIAVYTILQRSEVSSNLARLTGVRYGNARGTFGREAKRRMMLGAYALSAGYYEAYYSKAQRVRTMLIDDLNEAFEKVDLIVGPTMPGIALKLGESEKFSAFGEMMDVLVEQSSIAGITGISVPCGLHQNLPVGLNIMAPMFAEAKLLGAAHEFEKSTKFNLERPILE</sequence>
<dbReference type="PROSITE" id="PS00571">
    <property type="entry name" value="AMIDASES"/>
    <property type="match status" value="1"/>
</dbReference>
<feature type="active site" description="Charge relay system" evidence="7">
    <location>
        <position position="80"/>
    </location>
</feature>
<dbReference type="Gene3D" id="3.90.1300.10">
    <property type="entry name" value="Amidase signature (AS) domain"/>
    <property type="match status" value="1"/>
</dbReference>
<keyword evidence="5 7" id="KW-0648">Protein biosynthesis</keyword>
<dbReference type="GO" id="GO:0030956">
    <property type="term" value="C:glutamyl-tRNA(Gln) amidotransferase complex"/>
    <property type="evidence" value="ECO:0007669"/>
    <property type="project" value="InterPro"/>
</dbReference>
<dbReference type="GO" id="GO:0006412">
    <property type="term" value="P:translation"/>
    <property type="evidence" value="ECO:0007669"/>
    <property type="project" value="UniProtKB-UniRule"/>
</dbReference>
<comment type="catalytic activity">
    <reaction evidence="6 7">
        <text>L-glutamyl-tRNA(Gln) + L-glutamine + ATP + H2O = L-glutaminyl-tRNA(Gln) + L-glutamate + ADP + phosphate + H(+)</text>
        <dbReference type="Rhea" id="RHEA:17521"/>
        <dbReference type="Rhea" id="RHEA-COMP:9681"/>
        <dbReference type="Rhea" id="RHEA-COMP:9684"/>
        <dbReference type="ChEBI" id="CHEBI:15377"/>
        <dbReference type="ChEBI" id="CHEBI:15378"/>
        <dbReference type="ChEBI" id="CHEBI:29985"/>
        <dbReference type="ChEBI" id="CHEBI:30616"/>
        <dbReference type="ChEBI" id="CHEBI:43474"/>
        <dbReference type="ChEBI" id="CHEBI:58359"/>
        <dbReference type="ChEBI" id="CHEBI:78520"/>
        <dbReference type="ChEBI" id="CHEBI:78521"/>
        <dbReference type="ChEBI" id="CHEBI:456216"/>
        <dbReference type="EC" id="6.3.5.7"/>
    </reaction>
</comment>
<dbReference type="AlphaFoldDB" id="A0A1F4W2R1"/>
<protein>
    <recommendedName>
        <fullName evidence="7">Glutamyl-tRNA(Gln) amidotransferase subunit A</fullName>
        <shortName evidence="7">Glu-ADT subunit A</shortName>
        <ecNumber evidence="7">6.3.5.7</ecNumber>
    </recommendedName>
</protein>
<dbReference type="InterPro" id="IPR020556">
    <property type="entry name" value="Amidase_CS"/>
</dbReference>
<evidence type="ECO:0000256" key="4">
    <source>
        <dbReference type="ARBA" id="ARBA00022840"/>
    </source>
</evidence>
<comment type="similarity">
    <text evidence="1 7">Belongs to the amidase family. GatA subfamily.</text>
</comment>
<gene>
    <name evidence="7" type="primary">gatA</name>
    <name evidence="9" type="ORF">A2264_04975</name>
</gene>
<evidence type="ECO:0000256" key="3">
    <source>
        <dbReference type="ARBA" id="ARBA00022741"/>
    </source>
</evidence>
<comment type="subunit">
    <text evidence="7">Heterotrimer of A, B and C subunits.</text>
</comment>
<organism evidence="9 10">
    <name type="scientific">candidate division WWE3 bacterium RIFOXYA2_FULL_46_9</name>
    <dbReference type="NCBI Taxonomy" id="1802636"/>
    <lineage>
        <taxon>Bacteria</taxon>
        <taxon>Katanobacteria</taxon>
    </lineage>
</organism>
<dbReference type="SUPFAM" id="SSF75304">
    <property type="entry name" value="Amidase signature (AS) enzymes"/>
    <property type="match status" value="1"/>
</dbReference>
<evidence type="ECO:0000256" key="5">
    <source>
        <dbReference type="ARBA" id="ARBA00022917"/>
    </source>
</evidence>
<dbReference type="Proteomes" id="UP000176614">
    <property type="component" value="Unassembled WGS sequence"/>
</dbReference>
<comment type="caution">
    <text evidence="9">The sequence shown here is derived from an EMBL/GenBank/DDBJ whole genome shotgun (WGS) entry which is preliminary data.</text>
</comment>
<keyword evidence="3 7" id="KW-0547">Nucleotide-binding</keyword>
<dbReference type="InterPro" id="IPR000120">
    <property type="entry name" value="Amidase"/>
</dbReference>
<dbReference type="NCBIfam" id="TIGR00132">
    <property type="entry name" value="gatA"/>
    <property type="match status" value="1"/>
</dbReference>
<feature type="active site" description="Acyl-ester intermediate" evidence="7">
    <location>
        <position position="179"/>
    </location>
</feature>
<dbReference type="PANTHER" id="PTHR11895">
    <property type="entry name" value="TRANSAMIDASE"/>
    <property type="match status" value="1"/>
</dbReference>
<accession>A0A1F4W2R1</accession>
<evidence type="ECO:0000259" key="8">
    <source>
        <dbReference type="Pfam" id="PF01425"/>
    </source>
</evidence>